<proteinExistence type="predicted"/>
<sequence>MYFYRELLNTHECDRIRFISTMNNIVRSNTTKRVEPLLASHHCLGQVCSSQGLIFTYSSLTSIARLGQDGGVILR</sequence>
<dbReference type="EMBL" id="LYXU01000066">
    <property type="protein sequence ID" value="OBS16785.1"/>
    <property type="molecule type" value="Genomic_DNA"/>
</dbReference>
<dbReference type="Proteomes" id="UP000091967">
    <property type="component" value="Unassembled WGS sequence"/>
</dbReference>
<dbReference type="AlphaFoldDB" id="A0A1B8A4H4"/>
<protein>
    <submittedName>
        <fullName evidence="1">Uncharacterized protein</fullName>
    </submittedName>
</protein>
<evidence type="ECO:0000313" key="3">
    <source>
        <dbReference type="EMBL" id="OBS16785.1"/>
    </source>
</evidence>
<keyword evidence="4" id="KW-1185">Reference proteome</keyword>
<dbReference type="EMBL" id="LYXU01000161">
    <property type="protein sequence ID" value="OBS15377.1"/>
    <property type="molecule type" value="Genomic_DNA"/>
</dbReference>
<reference evidence="1 4" key="1">
    <citation type="submission" date="2016-06" db="EMBL/GenBank/DDBJ databases">
        <title>Living apart together: crosstalk between the core and supernumerary genomes in a fungal plant pathogen.</title>
        <authorList>
            <person name="Vanheule A."/>
            <person name="Audenaert K."/>
            <person name="Warris S."/>
            <person name="Van De Geest H."/>
            <person name="Schijlen E."/>
            <person name="Hofte M."/>
            <person name="De Saeger S."/>
            <person name="Haesaert G."/>
            <person name="Waalwijk C."/>
            <person name="Van Der Lee T."/>
        </authorList>
    </citation>
    <scope>NUCLEOTIDE SEQUENCE [LARGE SCALE GENOMIC DNA]</scope>
    <source>
        <strain evidence="1 4">2516</strain>
    </source>
</reference>
<comment type="caution">
    <text evidence="1">The sequence shown here is derived from an EMBL/GenBank/DDBJ whole genome shotgun (WGS) entry which is preliminary data.</text>
</comment>
<evidence type="ECO:0000313" key="1">
    <source>
        <dbReference type="EMBL" id="OBS15377.1"/>
    </source>
</evidence>
<gene>
    <name evidence="2" type="ORF">FPOA_12625</name>
    <name evidence="3" type="ORF">FPOA_12627</name>
    <name evidence="1" type="ORF">FPOA_13818</name>
</gene>
<evidence type="ECO:0000313" key="4">
    <source>
        <dbReference type="Proteomes" id="UP000091967"/>
    </source>
</evidence>
<name>A0A1B8A4H4_FUSPO</name>
<dbReference type="EMBL" id="LYXU01000066">
    <property type="protein sequence ID" value="OBS16782.1"/>
    <property type="molecule type" value="Genomic_DNA"/>
</dbReference>
<accession>A0A1B8A4H4</accession>
<evidence type="ECO:0000313" key="2">
    <source>
        <dbReference type="EMBL" id="OBS16782.1"/>
    </source>
</evidence>
<organism evidence="1 4">
    <name type="scientific">Fusarium poae</name>
    <dbReference type="NCBI Taxonomy" id="36050"/>
    <lineage>
        <taxon>Eukaryota</taxon>
        <taxon>Fungi</taxon>
        <taxon>Dikarya</taxon>
        <taxon>Ascomycota</taxon>
        <taxon>Pezizomycotina</taxon>
        <taxon>Sordariomycetes</taxon>
        <taxon>Hypocreomycetidae</taxon>
        <taxon>Hypocreales</taxon>
        <taxon>Nectriaceae</taxon>
        <taxon>Fusarium</taxon>
    </lineage>
</organism>